<evidence type="ECO:0000256" key="1">
    <source>
        <dbReference type="SAM" id="MobiDB-lite"/>
    </source>
</evidence>
<sequence>MAGYVATTRRAPVQLTIITVTFHKTFRRKANRSTAMQPRTNPGGAAADQRRPRNINVFETGEDAGRVRGEPLIPGNPRPGLYVWGNNLMRNSRVWRPVTFDRRSRDDVPAFRFAAPSARPGEGGMLADAPPRPPAVERRSGLNSPREERASGLGESEGDNGRRLEAEDAEDASLGSRPMSMSPEDDPQQQQQQQKQ</sequence>
<name>A0ABR0CGB1_PURLI</name>
<dbReference type="Proteomes" id="UP001287286">
    <property type="component" value="Unassembled WGS sequence"/>
</dbReference>
<feature type="region of interest" description="Disordered" evidence="1">
    <location>
        <begin position="111"/>
        <end position="196"/>
    </location>
</feature>
<reference evidence="2 3" key="1">
    <citation type="journal article" date="2024" name="Microbiol. Resour. Announc.">
        <title>Genome annotations for the ascomycete fungi Trichoderma harzianum, Trichoderma aggressivum, and Purpureocillium lilacinum.</title>
        <authorList>
            <person name="Beijen E.P.W."/>
            <person name="Ohm R.A."/>
        </authorList>
    </citation>
    <scope>NUCLEOTIDE SEQUENCE [LARGE SCALE GENOMIC DNA]</scope>
    <source>
        <strain evidence="2 3">CBS 150709</strain>
    </source>
</reference>
<protein>
    <submittedName>
        <fullName evidence="2">Uncharacterized protein</fullName>
    </submittedName>
</protein>
<proteinExistence type="predicted"/>
<organism evidence="2 3">
    <name type="scientific">Purpureocillium lilacinum</name>
    <name type="common">Paecilomyces lilacinus</name>
    <dbReference type="NCBI Taxonomy" id="33203"/>
    <lineage>
        <taxon>Eukaryota</taxon>
        <taxon>Fungi</taxon>
        <taxon>Dikarya</taxon>
        <taxon>Ascomycota</taxon>
        <taxon>Pezizomycotina</taxon>
        <taxon>Sordariomycetes</taxon>
        <taxon>Hypocreomycetidae</taxon>
        <taxon>Hypocreales</taxon>
        <taxon>Ophiocordycipitaceae</taxon>
        <taxon>Purpureocillium</taxon>
    </lineage>
</organism>
<evidence type="ECO:0000313" key="2">
    <source>
        <dbReference type="EMBL" id="KAK4095444.1"/>
    </source>
</evidence>
<evidence type="ECO:0000313" key="3">
    <source>
        <dbReference type="Proteomes" id="UP001287286"/>
    </source>
</evidence>
<accession>A0ABR0CGB1</accession>
<keyword evidence="3" id="KW-1185">Reference proteome</keyword>
<feature type="region of interest" description="Disordered" evidence="1">
    <location>
        <begin position="29"/>
        <end position="50"/>
    </location>
</feature>
<dbReference type="EMBL" id="JAWRVI010000001">
    <property type="protein sequence ID" value="KAK4095444.1"/>
    <property type="molecule type" value="Genomic_DNA"/>
</dbReference>
<comment type="caution">
    <text evidence="2">The sequence shown here is derived from an EMBL/GenBank/DDBJ whole genome shotgun (WGS) entry which is preliminary data.</text>
</comment>
<gene>
    <name evidence="2" type="ORF">Purlil1_240</name>
</gene>
<feature type="compositionally biased region" description="Low complexity" evidence="1">
    <location>
        <begin position="111"/>
        <end position="120"/>
    </location>
</feature>
<feature type="compositionally biased region" description="Basic and acidic residues" evidence="1">
    <location>
        <begin position="135"/>
        <end position="150"/>
    </location>
</feature>